<proteinExistence type="predicted"/>
<dbReference type="InterPro" id="IPR025668">
    <property type="entry name" value="Tnp_DDE_dom"/>
</dbReference>
<dbReference type="EMBL" id="AHNP02000014">
    <property type="protein sequence ID" value="EPG56075.1"/>
    <property type="molecule type" value="Genomic_DNA"/>
</dbReference>
<organism evidence="2 3">
    <name type="scientific">Leptospira borgpetersenii serovar Javanica str. UI 09931</name>
    <dbReference type="NCBI Taxonomy" id="1049767"/>
    <lineage>
        <taxon>Bacteria</taxon>
        <taxon>Pseudomonadati</taxon>
        <taxon>Spirochaetota</taxon>
        <taxon>Spirochaetia</taxon>
        <taxon>Leptospirales</taxon>
        <taxon>Leptospiraceae</taxon>
        <taxon>Leptospira</taxon>
    </lineage>
</organism>
<accession>A0AAV3J651</accession>
<feature type="domain" description="Transposase DDE" evidence="1">
    <location>
        <begin position="5"/>
        <end position="45"/>
    </location>
</feature>
<dbReference type="Proteomes" id="UP000014570">
    <property type="component" value="Unassembled WGS sequence"/>
</dbReference>
<name>A0AAV3J651_LEPBO</name>
<protein>
    <submittedName>
        <fullName evidence="2">Transposase DDE domain protein</fullName>
    </submittedName>
</protein>
<dbReference type="AlphaFoldDB" id="A0AAV3J651"/>
<comment type="caution">
    <text evidence="2">The sequence shown here is derived from an EMBL/GenBank/DDBJ whole genome shotgun (WGS) entry which is preliminary data.</text>
</comment>
<evidence type="ECO:0000313" key="3">
    <source>
        <dbReference type="Proteomes" id="UP000014570"/>
    </source>
</evidence>
<gene>
    <name evidence="2" type="ORF">LEP1GSC103_0839</name>
</gene>
<reference evidence="2 3" key="1">
    <citation type="submission" date="2013-04" db="EMBL/GenBank/DDBJ databases">
        <authorList>
            <person name="Harkins D.M."/>
            <person name="Durkin A.S."/>
            <person name="Brinkac L.M."/>
            <person name="Haft D.H."/>
            <person name="Selengut J.D."/>
            <person name="Sanka R."/>
            <person name="DePew J."/>
            <person name="Purushe J."/>
            <person name="Chanthongthip A."/>
            <person name="Lattana O."/>
            <person name="Phetsouvanh R."/>
            <person name="Newton P.N."/>
            <person name="Vinetz J.M."/>
            <person name="Sutton G.G."/>
            <person name="Nierman W.C."/>
            <person name="Fouts D.E."/>
        </authorList>
    </citation>
    <scope>NUCLEOTIDE SEQUENCE [LARGE SCALE GENOMIC DNA]</scope>
    <source>
        <strain evidence="2 3">UI 09931</strain>
    </source>
</reference>
<evidence type="ECO:0000313" key="2">
    <source>
        <dbReference type="EMBL" id="EPG56075.1"/>
    </source>
</evidence>
<sequence length="56" mass="6521">MKPSENVDDKNSKVIFSFFKNIFDKLFGDKGYISQPLFENLFKDESVKNLSQNCLL</sequence>
<evidence type="ECO:0000259" key="1">
    <source>
        <dbReference type="Pfam" id="PF13612"/>
    </source>
</evidence>
<dbReference type="Pfam" id="PF13612">
    <property type="entry name" value="DDE_Tnp_1_3"/>
    <property type="match status" value="1"/>
</dbReference>